<evidence type="ECO:0000256" key="3">
    <source>
        <dbReference type="ARBA" id="ARBA00006483"/>
    </source>
</evidence>
<keyword evidence="4 7" id="KW-0812">Transmembrane</keyword>
<name>A0A7S0SDP1_9CHLO</name>
<keyword evidence="6 7" id="KW-0472">Membrane</keyword>
<organism evidence="8">
    <name type="scientific">Mantoniella antarctica</name>
    <dbReference type="NCBI Taxonomy" id="81844"/>
    <lineage>
        <taxon>Eukaryota</taxon>
        <taxon>Viridiplantae</taxon>
        <taxon>Chlorophyta</taxon>
        <taxon>Mamiellophyceae</taxon>
        <taxon>Mamiellales</taxon>
        <taxon>Mamiellaceae</taxon>
        <taxon>Mantoniella</taxon>
    </lineage>
</organism>
<dbReference type="GO" id="GO:0005794">
    <property type="term" value="C:Golgi apparatus"/>
    <property type="evidence" value="ECO:0007669"/>
    <property type="project" value="TreeGrafter"/>
</dbReference>
<sequence>MATEGRAKGLAGVSHSLLLQVVASLRALFDRSAPWLTLVDVRKLACPESMGGALHNLRRNANDFGYNYSLLLITVSVACVVTKPFSLITIACLLMLWAYVFYVHAAEVTYKGFTFTLRLQGVILTLFSGFVLFAATNVSQLLMGGVTMGCFLCAGHAMVRTPEALPEDGEKGLMGGFTDFVSTSISSNAAALGKVSDMIPTKWSQQIDGALGKLGVNL</sequence>
<comment type="similarity">
    <text evidence="3 7">Belongs to the PRA1 family.</text>
</comment>
<dbReference type="Pfam" id="PF03208">
    <property type="entry name" value="PRA1"/>
    <property type="match status" value="1"/>
</dbReference>
<dbReference type="InterPro" id="IPR004895">
    <property type="entry name" value="Prenylated_rab_accept_PRA1"/>
</dbReference>
<comment type="subcellular location">
    <subcellularLocation>
        <location evidence="2 7">Membrane</location>
        <topology evidence="2 7">Multi-pass membrane protein</topology>
    </subcellularLocation>
</comment>
<reference evidence="8" key="1">
    <citation type="submission" date="2021-01" db="EMBL/GenBank/DDBJ databases">
        <authorList>
            <person name="Corre E."/>
            <person name="Pelletier E."/>
            <person name="Niang G."/>
            <person name="Scheremetjew M."/>
            <person name="Finn R."/>
            <person name="Kale V."/>
            <person name="Holt S."/>
            <person name="Cochrane G."/>
            <person name="Meng A."/>
            <person name="Brown T."/>
            <person name="Cohen L."/>
        </authorList>
    </citation>
    <scope>NUCLEOTIDE SEQUENCE</scope>
    <source>
        <strain evidence="8">SL-175</strain>
    </source>
</reference>
<dbReference type="GO" id="GO:0016192">
    <property type="term" value="P:vesicle-mediated transport"/>
    <property type="evidence" value="ECO:0007669"/>
    <property type="project" value="UniProtKB-ARBA"/>
</dbReference>
<protein>
    <recommendedName>
        <fullName evidence="7">PRA1 family protein</fullName>
    </recommendedName>
</protein>
<gene>
    <name evidence="8" type="ORF">MANT1106_LOCUS5553</name>
</gene>
<keyword evidence="7" id="KW-0813">Transport</keyword>
<evidence type="ECO:0000256" key="1">
    <source>
        <dbReference type="ARBA" id="ARBA00002501"/>
    </source>
</evidence>
<evidence type="ECO:0000313" key="8">
    <source>
        <dbReference type="EMBL" id="CAD8702871.1"/>
    </source>
</evidence>
<dbReference type="GO" id="GO:0005783">
    <property type="term" value="C:endoplasmic reticulum"/>
    <property type="evidence" value="ECO:0007669"/>
    <property type="project" value="UniProtKB-ARBA"/>
</dbReference>
<dbReference type="EMBL" id="HBFC01009553">
    <property type="protein sequence ID" value="CAD8702871.1"/>
    <property type="molecule type" value="Transcribed_RNA"/>
</dbReference>
<evidence type="ECO:0000256" key="2">
    <source>
        <dbReference type="ARBA" id="ARBA00004141"/>
    </source>
</evidence>
<feature type="transmembrane region" description="Helical" evidence="7">
    <location>
        <begin position="70"/>
        <end position="103"/>
    </location>
</feature>
<keyword evidence="5 7" id="KW-1133">Transmembrane helix</keyword>
<dbReference type="PANTHER" id="PTHR19317">
    <property type="entry name" value="PRENYLATED RAB ACCEPTOR 1-RELATED"/>
    <property type="match status" value="1"/>
</dbReference>
<proteinExistence type="inferred from homology"/>
<accession>A0A7S0SDP1</accession>
<evidence type="ECO:0000256" key="6">
    <source>
        <dbReference type="ARBA" id="ARBA00023136"/>
    </source>
</evidence>
<evidence type="ECO:0000256" key="7">
    <source>
        <dbReference type="RuleBase" id="RU363107"/>
    </source>
</evidence>
<comment type="function">
    <text evidence="1 7">May be involved in both secretory and endocytic intracellular trafficking in the endosomal/prevacuolar compartments.</text>
</comment>
<dbReference type="PANTHER" id="PTHR19317:SF0">
    <property type="entry name" value="PRENYLATED RAB ACCEPTOR PROTEIN 1"/>
    <property type="match status" value="1"/>
</dbReference>
<dbReference type="GO" id="GO:0016020">
    <property type="term" value="C:membrane"/>
    <property type="evidence" value="ECO:0007669"/>
    <property type="project" value="UniProtKB-SubCell"/>
</dbReference>
<evidence type="ECO:0000256" key="5">
    <source>
        <dbReference type="ARBA" id="ARBA00022989"/>
    </source>
</evidence>
<feature type="transmembrane region" description="Helical" evidence="7">
    <location>
        <begin position="115"/>
        <end position="135"/>
    </location>
</feature>
<dbReference type="AlphaFoldDB" id="A0A7S0SDP1"/>
<evidence type="ECO:0000256" key="4">
    <source>
        <dbReference type="ARBA" id="ARBA00022692"/>
    </source>
</evidence>